<evidence type="ECO:0008006" key="5">
    <source>
        <dbReference type="Google" id="ProtNLM"/>
    </source>
</evidence>
<feature type="compositionally biased region" description="Low complexity" evidence="1">
    <location>
        <begin position="552"/>
        <end position="572"/>
    </location>
</feature>
<feature type="compositionally biased region" description="Basic and acidic residues" evidence="1">
    <location>
        <begin position="953"/>
        <end position="962"/>
    </location>
</feature>
<evidence type="ECO:0000259" key="2">
    <source>
        <dbReference type="PROSITE" id="PS50003"/>
    </source>
</evidence>
<dbReference type="PANTHER" id="PTHR12092:SF16">
    <property type="entry name" value="PH DOMAIN-CONTAINING PROTEIN"/>
    <property type="match status" value="1"/>
</dbReference>
<dbReference type="InterPro" id="IPR037370">
    <property type="entry name" value="Pleckstrin"/>
</dbReference>
<feature type="compositionally biased region" description="Polar residues" evidence="1">
    <location>
        <begin position="940"/>
        <end position="952"/>
    </location>
</feature>
<feature type="compositionally biased region" description="Polar residues" evidence="1">
    <location>
        <begin position="982"/>
        <end position="995"/>
    </location>
</feature>
<protein>
    <recommendedName>
        <fullName evidence="5">PH domain-containing protein</fullName>
    </recommendedName>
</protein>
<dbReference type="EMBL" id="GG666517">
    <property type="protein sequence ID" value="EEN59699.1"/>
    <property type="molecule type" value="Genomic_DNA"/>
</dbReference>
<feature type="region of interest" description="Disordered" evidence="1">
    <location>
        <begin position="808"/>
        <end position="827"/>
    </location>
</feature>
<feature type="region of interest" description="Disordered" evidence="1">
    <location>
        <begin position="940"/>
        <end position="1001"/>
    </location>
</feature>
<dbReference type="STRING" id="7739.C3YJ37"/>
<gene>
    <name evidence="4" type="ORF">BRAFLDRAFT_126904</name>
</gene>
<evidence type="ECO:0000259" key="3">
    <source>
        <dbReference type="PROSITE" id="PS50106"/>
    </source>
</evidence>
<feature type="region of interest" description="Disordered" evidence="1">
    <location>
        <begin position="496"/>
        <end position="572"/>
    </location>
</feature>
<feature type="domain" description="PDZ" evidence="3">
    <location>
        <begin position="1141"/>
        <end position="1230"/>
    </location>
</feature>
<dbReference type="Pfam" id="PF00169">
    <property type="entry name" value="PH"/>
    <property type="match status" value="1"/>
</dbReference>
<dbReference type="eggNOG" id="ENOG502QPSN">
    <property type="taxonomic scope" value="Eukaryota"/>
</dbReference>
<dbReference type="AlphaFoldDB" id="C3YJ37"/>
<feature type="domain" description="PH" evidence="2">
    <location>
        <begin position="355"/>
        <end position="481"/>
    </location>
</feature>
<name>C3YJ37_BRAFL</name>
<dbReference type="InterPro" id="IPR001849">
    <property type="entry name" value="PH_domain"/>
</dbReference>
<evidence type="ECO:0000256" key="1">
    <source>
        <dbReference type="SAM" id="MobiDB-lite"/>
    </source>
</evidence>
<accession>C3YJ37</accession>
<dbReference type="SUPFAM" id="SSF50729">
    <property type="entry name" value="PH domain-like"/>
    <property type="match status" value="1"/>
</dbReference>
<feature type="compositionally biased region" description="Basic and acidic residues" evidence="1">
    <location>
        <begin position="851"/>
        <end position="860"/>
    </location>
</feature>
<dbReference type="PROSITE" id="PS50106">
    <property type="entry name" value="PDZ"/>
    <property type="match status" value="1"/>
</dbReference>
<dbReference type="InterPro" id="IPR001478">
    <property type="entry name" value="PDZ"/>
</dbReference>
<dbReference type="InterPro" id="IPR011993">
    <property type="entry name" value="PH-like_dom_sf"/>
</dbReference>
<feature type="region of interest" description="Disordered" evidence="1">
    <location>
        <begin position="584"/>
        <end position="664"/>
    </location>
</feature>
<dbReference type="PROSITE" id="PS50003">
    <property type="entry name" value="PH_DOMAIN"/>
    <property type="match status" value="1"/>
</dbReference>
<sequence>MVAGIFPPRCPTGGIPKVPNNHFLKAEHLYLNFRFLNKEEGQELQQDTGQLPTWAHGKEAVPMDRLFQVLRSESRPRGKCSTGNHLHGDKATKLSVQVLSGLTATKLSVQVLSGLTAAKLSVQATELSVQVLSGLTAAKMSVQVLSTVTAAKLYAEMFSRKHLDRVQSSSFTVKKVKFIHGPISLSKEEVINGIFACLDAHSELRKIPMLAGVMYRPISTQEEVQLIVTVQWRMKDVQVRHYRHHYVSGTFDSCELLTVALFRVRVFFVCNGSVDQRGKFEQESCAKAGPESDGHLYPTSMSIVDGTDYSVAEAWQRAMGSSEERNGTAVKEGWLKKSPPLDKWATPFKIFYNGAVVWNGVLIVKFDFVFDGRKPSQAWEQRWFVLRITPQEQLELEYYKDKDSSRKDEPKGIIKFGKVDFYEEIIKLCDKKDKKVADIISKHKSENIFTVTSSEGRNFFLICETKEDLESWFDLLQQHLEELGYIKGFALQNRGRSATQQLGPRPREKTPERYLHSAPGQNQNAFAGVGQREAQPESDITVRGLQTPSPRPNSSSSSSGCSRCSSISSQSNPDVQYAVYRSATPTTQPPVRHSPTPTSQRPTCLHSTLTGQTNFDVQQTPDDEHRTTSVPIGTQHAIAGSRTSSPSTPPDTPMSPLSSSPAFDFNPEFIHQMQEEGDVRGESAEQEPNYRLLENPSQPCCLRHHIFYVGVETAREYLDLYENIHVILDEKQWRQSVRTRKASLRQSCGPVMETLELQQGIPVSHGDLEDAEVFGNEEGEKEDIYEPMGPQPGHSDSVTLPTSLTVAAEESPYSSGDEDLYVLPTSGISPDDDYGIHPKFSLGTGNSAPGSHKEQERDDVIAQSSGGEISPGHLSEPAEKLEDGDDVSEVAKAMEAAAADLLPDHNERKTISCMLKQENLCQEDAFAFVEQQRELLESFSRSQTAAQSSTLERQVEGQEDTKPPLPPRNLSFRAHSPDCSHSPHTPLSRSRSGSSRMEAPPEDTIMKKRANTLPILHSCRTPPLPTEPPPLPPRVSLSPSPSELQAEIIRQQMDSGEIKVILSREQVINKLAFVECFSAVWIAGWKEEKEPMLKQYFYVGDNVYAINDQRVRTADDARRTIQTSMKDQIIFHIKRLPHAYVVTLRRTTDGEKLGIDIKANHAEITAVDPDGLAGQQGMKPKYSAKNYQVNWTITMINNLPVSILAVHEKEVQRRIWEGGLQVTLVLQPSDFIKTLRKELKIFTNRNPKEYEVDTLATRK</sequence>
<dbReference type="PANTHER" id="PTHR12092">
    <property type="entry name" value="PLECKSTRIN"/>
    <property type="match status" value="1"/>
</dbReference>
<feature type="region of interest" description="Disordered" evidence="1">
    <location>
        <begin position="832"/>
        <end position="886"/>
    </location>
</feature>
<organism>
    <name type="scientific">Branchiostoma floridae</name>
    <name type="common">Florida lancelet</name>
    <name type="synonym">Amphioxus</name>
    <dbReference type="NCBI Taxonomy" id="7739"/>
    <lineage>
        <taxon>Eukaryota</taxon>
        <taxon>Metazoa</taxon>
        <taxon>Chordata</taxon>
        <taxon>Cephalochordata</taxon>
        <taxon>Leptocardii</taxon>
        <taxon>Amphioxiformes</taxon>
        <taxon>Branchiostomatidae</taxon>
        <taxon>Branchiostoma</taxon>
    </lineage>
</organism>
<feature type="compositionally biased region" description="Basic and acidic residues" evidence="1">
    <location>
        <begin position="505"/>
        <end position="515"/>
    </location>
</feature>
<evidence type="ECO:0000313" key="4">
    <source>
        <dbReference type="EMBL" id="EEN59699.1"/>
    </source>
</evidence>
<dbReference type="InParanoid" id="C3YJ37"/>
<dbReference type="SMART" id="SM00233">
    <property type="entry name" value="PH"/>
    <property type="match status" value="1"/>
</dbReference>
<proteinExistence type="predicted"/>
<feature type="compositionally biased region" description="Polar residues" evidence="1">
    <location>
        <begin position="595"/>
        <end position="620"/>
    </location>
</feature>
<reference evidence="4" key="1">
    <citation type="journal article" date="2008" name="Nature">
        <title>The amphioxus genome and the evolution of the chordate karyotype.</title>
        <authorList>
            <consortium name="US DOE Joint Genome Institute (JGI-PGF)"/>
            <person name="Putnam N.H."/>
            <person name="Butts T."/>
            <person name="Ferrier D.E.K."/>
            <person name="Furlong R.F."/>
            <person name="Hellsten U."/>
            <person name="Kawashima T."/>
            <person name="Robinson-Rechavi M."/>
            <person name="Shoguchi E."/>
            <person name="Terry A."/>
            <person name="Yu J.-K."/>
            <person name="Benito-Gutierrez E.L."/>
            <person name="Dubchak I."/>
            <person name="Garcia-Fernandez J."/>
            <person name="Gibson-Brown J.J."/>
            <person name="Grigoriev I.V."/>
            <person name="Horton A.C."/>
            <person name="de Jong P.J."/>
            <person name="Jurka J."/>
            <person name="Kapitonov V.V."/>
            <person name="Kohara Y."/>
            <person name="Kuroki Y."/>
            <person name="Lindquist E."/>
            <person name="Lucas S."/>
            <person name="Osoegawa K."/>
            <person name="Pennacchio L.A."/>
            <person name="Salamov A.A."/>
            <person name="Satou Y."/>
            <person name="Sauka-Spengler T."/>
            <person name="Schmutz J."/>
            <person name="Shin-I T."/>
            <person name="Toyoda A."/>
            <person name="Bronner-Fraser M."/>
            <person name="Fujiyama A."/>
            <person name="Holland L.Z."/>
            <person name="Holland P.W.H."/>
            <person name="Satoh N."/>
            <person name="Rokhsar D.S."/>
        </authorList>
    </citation>
    <scope>NUCLEOTIDE SEQUENCE [LARGE SCALE GENOMIC DNA]</scope>
    <source>
        <strain evidence="4">S238N-H82</strain>
        <tissue evidence="4">Testes</tissue>
    </source>
</reference>
<dbReference type="Gene3D" id="2.30.29.30">
    <property type="entry name" value="Pleckstrin-homology domain (PH domain)/Phosphotyrosine-binding domain (PTB)"/>
    <property type="match status" value="1"/>
</dbReference>